<evidence type="ECO:0000256" key="1">
    <source>
        <dbReference type="SAM" id="Phobius"/>
    </source>
</evidence>
<protein>
    <submittedName>
        <fullName evidence="2">Uncharacterized protein</fullName>
    </submittedName>
</protein>
<reference evidence="2 3" key="1">
    <citation type="submission" date="2023-07" db="EMBL/GenBank/DDBJ databases">
        <title>Sequencing the genomes of 1000 actinobacteria strains.</title>
        <authorList>
            <person name="Klenk H.-P."/>
        </authorList>
    </citation>
    <scope>NUCLEOTIDE SEQUENCE [LARGE SCALE GENOMIC DNA]</scope>
    <source>
        <strain evidence="2 3">DSM 14555</strain>
    </source>
</reference>
<proteinExistence type="predicted"/>
<keyword evidence="1" id="KW-0472">Membrane</keyword>
<comment type="caution">
    <text evidence="2">The sequence shown here is derived from an EMBL/GenBank/DDBJ whole genome shotgun (WGS) entry which is preliminary data.</text>
</comment>
<dbReference type="Proteomes" id="UP001185069">
    <property type="component" value="Unassembled WGS sequence"/>
</dbReference>
<evidence type="ECO:0000313" key="2">
    <source>
        <dbReference type="EMBL" id="MDR6269295.1"/>
    </source>
</evidence>
<feature type="transmembrane region" description="Helical" evidence="1">
    <location>
        <begin position="16"/>
        <end position="37"/>
    </location>
</feature>
<keyword evidence="3" id="KW-1185">Reference proteome</keyword>
<evidence type="ECO:0000313" key="3">
    <source>
        <dbReference type="Proteomes" id="UP001185069"/>
    </source>
</evidence>
<keyword evidence="1" id="KW-0812">Transmembrane</keyword>
<feature type="transmembrane region" description="Helical" evidence="1">
    <location>
        <begin position="43"/>
        <end position="64"/>
    </location>
</feature>
<organism evidence="2 3">
    <name type="scientific">Arthrobacter russicus</name>
    <dbReference type="NCBI Taxonomy" id="172040"/>
    <lineage>
        <taxon>Bacteria</taxon>
        <taxon>Bacillati</taxon>
        <taxon>Actinomycetota</taxon>
        <taxon>Actinomycetes</taxon>
        <taxon>Micrococcales</taxon>
        <taxon>Micrococcaceae</taxon>
        <taxon>Arthrobacter</taxon>
    </lineage>
</organism>
<accession>A0ABU1JA45</accession>
<dbReference type="RefSeq" id="WP_309797491.1">
    <property type="nucleotide sequence ID" value="NZ_BAAAHY010000001.1"/>
</dbReference>
<keyword evidence="1" id="KW-1133">Transmembrane helix</keyword>
<gene>
    <name evidence="2" type="ORF">JOE69_001533</name>
</gene>
<name>A0ABU1JA45_9MICC</name>
<sequence length="74" mass="8230">MQEESSSAFKENHYQWLRAAVIISIFLAAAVTGLSFLAPLKPYAAIFWIIGFVLILTALALAIVRYNISRRADS</sequence>
<dbReference type="EMBL" id="JAVDQF010000001">
    <property type="protein sequence ID" value="MDR6269295.1"/>
    <property type="molecule type" value="Genomic_DNA"/>
</dbReference>